<proteinExistence type="predicted"/>
<organism evidence="1 2">
    <name type="scientific">Pseudomonas phage Phabio</name>
    <dbReference type="NCBI Taxonomy" id="2006668"/>
    <lineage>
        <taxon>Viruses</taxon>
        <taxon>Duplodnaviria</taxon>
        <taxon>Heunggongvirae</taxon>
        <taxon>Uroviricota</taxon>
        <taxon>Caudoviricetes</taxon>
        <taxon>Chimalliviridae</taxon>
        <taxon>Phabiovirus</taxon>
        <taxon>Phabiovirus phabio</taxon>
    </lineage>
</organism>
<evidence type="ECO:0000313" key="1">
    <source>
        <dbReference type="EMBL" id="ARV76815.1"/>
    </source>
</evidence>
<gene>
    <name evidence="1" type="ORF">PHABIO_184</name>
</gene>
<keyword evidence="2" id="KW-1185">Reference proteome</keyword>
<dbReference type="Proteomes" id="UP000225448">
    <property type="component" value="Segment"/>
</dbReference>
<name>A0A1Y0SWF8_9CAUD</name>
<protein>
    <submittedName>
        <fullName evidence="1">Uncharacterized protein</fullName>
    </submittedName>
</protein>
<evidence type="ECO:0000313" key="2">
    <source>
        <dbReference type="Proteomes" id="UP000225448"/>
    </source>
</evidence>
<sequence length="119" mass="13918">MSDCTTPLHQRLVDHVRFCTRNRQSSFIGAFVAPETVDLIHNGIIDLVAEIEGWLQPINYSYNTFKTANQTLYFRFGIMVEVCWRQPCTLQPFLEQDVEKYTKLFFEWKPTTSAVEDGY</sequence>
<accession>A0A1Y0SWF8</accession>
<dbReference type="EMBL" id="MF042360">
    <property type="protein sequence ID" value="ARV76815.1"/>
    <property type="molecule type" value="Genomic_DNA"/>
</dbReference>
<reference evidence="1 2" key="1">
    <citation type="submission" date="2017-05" db="EMBL/GenBank/DDBJ databases">
        <authorList>
            <person name="Song R."/>
            <person name="Chenine A.L."/>
            <person name="Ruprecht R.M."/>
        </authorList>
    </citation>
    <scope>NUCLEOTIDE SEQUENCE [LARGE SCALE GENOMIC DNA]</scope>
</reference>